<accession>A0A9W4XBQ6</accession>
<gene>
    <name evidence="2" type="ORF">TRV642_4480</name>
</gene>
<dbReference type="AlphaFoldDB" id="A0A9W4XBQ6"/>
<dbReference type="SUPFAM" id="SSF48452">
    <property type="entry name" value="TPR-like"/>
    <property type="match status" value="1"/>
</dbReference>
<dbReference type="InterPro" id="IPR048987">
    <property type="entry name" value="PIN-TPR-GreABC"/>
</dbReference>
<evidence type="ECO:0000313" key="3">
    <source>
        <dbReference type="Proteomes" id="UP001152749"/>
    </source>
</evidence>
<feature type="domain" description="PIN" evidence="1">
    <location>
        <begin position="836"/>
        <end position="975"/>
    </location>
</feature>
<sequence length="1113" mass="129602">MHDINGSIDSGGGHVINGSQNTILNVINGLEVLLSDYKGQLRSINALIDSFRHKTALELLCDLEIRLKESSVPQDKKIESKILFLKALCKRELSAYSKEEAAKDFIKAYSLNKQDTELNNRACIEYLNIDEFKKAEELADNILDNDQYNIRAWFVKAIMSDDLSCFLKNVPKVVTTSYNFQHSIIYWILIKRKIKSFTELENYGLELQFKSEQYAKVTAENKQAWVIGLDLLISKVLSSPVFKNFSSGRIVMKKDSDLELLIRLLEQFVGTLEFTEIAYSCNHPKFYLYFIKFLTARDEESSRLFASAYEHIDKAHWFYTQFFCQFLSSKAKFQDLLDCLDEYENLKGELHFEFYLLKATSLYRLEKFDDIKKLGREYLESIQTVNEYDLFTFMSILRLTDNGNDQIDFQTEFDAILNKNFVSAELKQLTKSTVVLRFFPAYDKQEIYQSLNSIKDCGHLSINCRNLIAENFDFLGKSNEALELMNSYVDESVLSESLRLYLMILRKQLQSDEDSPKGSGIKLLVLLEFWRINCEFIDEELLCMEHFLCSLINDYPKLIEVDRLLFLNFPTNYKYLYFYLATLELTGNDHEIKEISKQLPEVFEDEDTGLNIAGVLLRNKKNIEKGSKILYNLALDKNNAKARMNYFGTSLLIDFLFKNYQTAKIGNWVVYNVDGKKEKVQLIKLTGIQKDLAGKSVGETFTRKQQLTGKINTVEIVEIFNDHLNLFREIEEEAKNPVNDLGFYSIEMPADLNDFPKYLMEQFGKAGSENKKTKDQLLIDYLNYDIGFSALASTVFNNNYLDAYIFLTKSKNSKFITVPNNLTDEIDLENQMLSFVLDFSSLLLFYDLEKELDFKFKHKFVIASNIRHQIESYINQERHSPDSNMSMHITLEGVENYVYPINNQAKRIEFFQSVLDWIESNCVIDLVEEKLDIILKANKLKELDYNNVLLKILIDSLYLSTRADHRMISSELFVYKSEMQNNFLNPEKYLITNYPEKCKEDFYRFLLKSKYLGIDISFENLKREFIDYVGGRENYFLTALGNLQYILSCDQKIISTCIEFIKFLNNSALPLSSKRKFVNQILCASTNGLEKELKRNYLNLIHKRLNIGSVFLL</sequence>
<dbReference type="KEGG" id="fcs:TRV642_4480"/>
<dbReference type="Proteomes" id="UP001152749">
    <property type="component" value="Chromosome"/>
</dbReference>
<evidence type="ECO:0000313" key="2">
    <source>
        <dbReference type="EMBL" id="CAI2769132.1"/>
    </source>
</evidence>
<dbReference type="Pfam" id="PF20698">
    <property type="entry name" value="PIN-TPR-GreABC"/>
    <property type="match status" value="1"/>
</dbReference>
<dbReference type="RefSeq" id="WP_263361581.1">
    <property type="nucleotide sequence ID" value="NZ_OX336425.1"/>
</dbReference>
<reference evidence="2" key="1">
    <citation type="submission" date="2022-09" db="EMBL/GenBank/DDBJ databases">
        <authorList>
            <person name="Duchaud E."/>
        </authorList>
    </citation>
    <scope>NUCLEOTIDE SEQUENCE</scope>
    <source>
        <strain evidence="2">TRV642</strain>
    </source>
</reference>
<dbReference type="EMBL" id="OX336425">
    <property type="protein sequence ID" value="CAI2769132.1"/>
    <property type="molecule type" value="Genomic_DNA"/>
</dbReference>
<proteinExistence type="predicted"/>
<name>A0A9W4XBQ6_9FLAO</name>
<dbReference type="InterPro" id="IPR011990">
    <property type="entry name" value="TPR-like_helical_dom_sf"/>
</dbReference>
<evidence type="ECO:0000259" key="1">
    <source>
        <dbReference type="Pfam" id="PF20698"/>
    </source>
</evidence>
<organism evidence="2 3">
    <name type="scientific">Flavobacterium collinsii</name>
    <dbReference type="NCBI Taxonomy" id="1114861"/>
    <lineage>
        <taxon>Bacteria</taxon>
        <taxon>Pseudomonadati</taxon>
        <taxon>Bacteroidota</taxon>
        <taxon>Flavobacteriia</taxon>
        <taxon>Flavobacteriales</taxon>
        <taxon>Flavobacteriaceae</taxon>
        <taxon>Flavobacterium</taxon>
    </lineage>
</organism>
<protein>
    <recommendedName>
        <fullName evidence="1">PIN domain-containing protein</fullName>
    </recommendedName>
</protein>